<dbReference type="CDD" id="cd02019">
    <property type="entry name" value="NK"/>
    <property type="match status" value="1"/>
</dbReference>
<protein>
    <submittedName>
        <fullName evidence="1">Thymidylate kinase</fullName>
    </submittedName>
</protein>
<organism evidence="1 2">
    <name type="scientific">Fontibacillus solani</name>
    <dbReference type="NCBI Taxonomy" id="1572857"/>
    <lineage>
        <taxon>Bacteria</taxon>
        <taxon>Bacillati</taxon>
        <taxon>Bacillota</taxon>
        <taxon>Bacilli</taxon>
        <taxon>Bacillales</taxon>
        <taxon>Paenibacillaceae</taxon>
        <taxon>Fontibacillus</taxon>
    </lineage>
</organism>
<comment type="caution">
    <text evidence="1">The sequence shown here is derived from an EMBL/GenBank/DDBJ whole genome shotgun (WGS) entry which is preliminary data.</text>
</comment>
<proteinExistence type="predicted"/>
<evidence type="ECO:0000313" key="2">
    <source>
        <dbReference type="Proteomes" id="UP000567067"/>
    </source>
</evidence>
<dbReference type="Proteomes" id="UP000567067">
    <property type="component" value="Unassembled WGS sequence"/>
</dbReference>
<keyword evidence="1" id="KW-0808">Transferase</keyword>
<gene>
    <name evidence="1" type="ORF">FHR92_003325</name>
</gene>
<keyword evidence="1" id="KW-0418">Kinase</keyword>
<keyword evidence="2" id="KW-1185">Reference proteome</keyword>
<evidence type="ECO:0000313" key="1">
    <source>
        <dbReference type="EMBL" id="MBA9086845.1"/>
    </source>
</evidence>
<dbReference type="EMBL" id="JACJIP010000023">
    <property type="protein sequence ID" value="MBA9086845.1"/>
    <property type="molecule type" value="Genomic_DNA"/>
</dbReference>
<dbReference type="GO" id="GO:0016301">
    <property type="term" value="F:kinase activity"/>
    <property type="evidence" value="ECO:0007669"/>
    <property type="project" value="UniProtKB-KW"/>
</dbReference>
<dbReference type="AlphaFoldDB" id="A0A7W3SVF2"/>
<reference evidence="1 2" key="1">
    <citation type="submission" date="2020-08" db="EMBL/GenBank/DDBJ databases">
        <title>Genomic Encyclopedia of Type Strains, Phase III (KMG-III): the genomes of soil and plant-associated and newly described type strains.</title>
        <authorList>
            <person name="Whitman W."/>
        </authorList>
    </citation>
    <scope>NUCLEOTIDE SEQUENCE [LARGE SCALE GENOMIC DNA]</scope>
    <source>
        <strain evidence="1 2">CECT 8693</strain>
    </source>
</reference>
<dbReference type="RefSeq" id="WP_182537298.1">
    <property type="nucleotide sequence ID" value="NZ_JACJIP010000023.1"/>
</dbReference>
<dbReference type="InterPro" id="IPR027417">
    <property type="entry name" value="P-loop_NTPase"/>
</dbReference>
<sequence>MKKLILIEGVPGSGKSTFARFLSNQFERNGFNTRTYLETTFDHPIIESTGYENYSLFMDSYYERWSKFLDDLPDEEVVVMESAFFQSPIVHLLHKDADRELIRLLIIKVSNLLSEEYCSLIYFYQKDAPLAINKMIKARGGREYLEQKHNEYKNEPYFRNRQEQGSDSHISFFLEYSVLANEIVSEVAIPTEIIENSTAEYQLYQKQALEKLNLTYFPDPVLNSSILKKYSGLYHNKEMDLKVSVELIDDFLWIFGNKRMKPKSKDQFYLDDMSVLVNFIEDSTNVTGLLITEKDLYANRNDNGTMFDRIS</sequence>
<dbReference type="Gene3D" id="3.40.50.300">
    <property type="entry name" value="P-loop containing nucleotide triphosphate hydrolases"/>
    <property type="match status" value="1"/>
</dbReference>
<accession>A0A7W3SVF2</accession>
<dbReference type="SUPFAM" id="SSF52540">
    <property type="entry name" value="P-loop containing nucleoside triphosphate hydrolases"/>
    <property type="match status" value="1"/>
</dbReference>
<name>A0A7W3SVF2_9BACL</name>